<feature type="compositionally biased region" description="Polar residues" evidence="1">
    <location>
        <begin position="40"/>
        <end position="63"/>
    </location>
</feature>
<dbReference type="AlphaFoldDB" id="A0AAV7ECF9"/>
<evidence type="ECO:0000313" key="2">
    <source>
        <dbReference type="EMBL" id="KAG9446428.1"/>
    </source>
</evidence>
<proteinExistence type="predicted"/>
<gene>
    <name evidence="2" type="ORF">H6P81_012556</name>
</gene>
<evidence type="ECO:0000313" key="3">
    <source>
        <dbReference type="Proteomes" id="UP000825729"/>
    </source>
</evidence>
<keyword evidence="3" id="KW-1185">Reference proteome</keyword>
<organism evidence="2 3">
    <name type="scientific">Aristolochia fimbriata</name>
    <name type="common">White veined hardy Dutchman's pipe vine</name>
    <dbReference type="NCBI Taxonomy" id="158543"/>
    <lineage>
        <taxon>Eukaryota</taxon>
        <taxon>Viridiplantae</taxon>
        <taxon>Streptophyta</taxon>
        <taxon>Embryophyta</taxon>
        <taxon>Tracheophyta</taxon>
        <taxon>Spermatophyta</taxon>
        <taxon>Magnoliopsida</taxon>
        <taxon>Magnoliidae</taxon>
        <taxon>Piperales</taxon>
        <taxon>Aristolochiaceae</taxon>
        <taxon>Aristolochia</taxon>
    </lineage>
</organism>
<dbReference type="Proteomes" id="UP000825729">
    <property type="component" value="Unassembled WGS sequence"/>
</dbReference>
<evidence type="ECO:0000256" key="1">
    <source>
        <dbReference type="SAM" id="MobiDB-lite"/>
    </source>
</evidence>
<reference evidence="2 3" key="1">
    <citation type="submission" date="2021-07" db="EMBL/GenBank/DDBJ databases">
        <title>The Aristolochia fimbriata genome: insights into angiosperm evolution, floral development and chemical biosynthesis.</title>
        <authorList>
            <person name="Jiao Y."/>
        </authorList>
    </citation>
    <scope>NUCLEOTIDE SEQUENCE [LARGE SCALE GENOMIC DNA]</scope>
    <source>
        <strain evidence="2">IBCAS-2021</strain>
        <tissue evidence="2">Leaf</tissue>
    </source>
</reference>
<accession>A0AAV7ECF9</accession>
<dbReference type="EMBL" id="JAINDJ010000005">
    <property type="protein sequence ID" value="KAG9446428.1"/>
    <property type="molecule type" value="Genomic_DNA"/>
</dbReference>
<sequence>MEVKLVTITLKSNTSQYQTIQDTWPYWQIPVSSRYRSKRATMTNSPEHGTSILLQPATSSPKNGMQDCKSGTWKDFDPSTSFNSIAAWNSSIRQFFSTLASPMSIKIFNLKYFNEFHFHCIEEREEDVLRRNEKRPHQSGEDF</sequence>
<name>A0AAV7ECF9_ARIFI</name>
<comment type="caution">
    <text evidence="2">The sequence shown here is derived from an EMBL/GenBank/DDBJ whole genome shotgun (WGS) entry which is preliminary data.</text>
</comment>
<protein>
    <submittedName>
        <fullName evidence="2">Uncharacterized protein</fullName>
    </submittedName>
</protein>
<feature type="region of interest" description="Disordered" evidence="1">
    <location>
        <begin position="39"/>
        <end position="67"/>
    </location>
</feature>